<dbReference type="AlphaFoldDB" id="A0A0J8DAT8"/>
<gene>
    <name evidence="1" type="ORF">CLCY_7c00140</name>
</gene>
<proteinExistence type="predicted"/>
<dbReference type="Proteomes" id="UP000036756">
    <property type="component" value="Unassembled WGS sequence"/>
</dbReference>
<dbReference type="PATRIC" id="fig|1121307.3.peg.2296"/>
<evidence type="ECO:0000313" key="2">
    <source>
        <dbReference type="Proteomes" id="UP000036756"/>
    </source>
</evidence>
<protein>
    <submittedName>
        <fullName evidence="1">Uncharacterized protein</fullName>
    </submittedName>
</protein>
<name>A0A0J8DAT8_CLOCY</name>
<dbReference type="OrthoDB" id="2053534at2"/>
<dbReference type="RefSeq" id="WP_048569361.1">
    <property type="nucleotide sequence ID" value="NZ_LFVU01000003.1"/>
</dbReference>
<sequence>MEDYISITNKIKVFISSRCGKEYENYNKVRRQLKTSIESTGIADVYIFEGGGSSTQSAEQNYLYALDDSDVCLFLIDNADGVTDAIVREINRAKSHPKKSLYLFCNQNEKKSTQIQEELTGAKGAKYYVIDNFEDFAKQGYKDLINDICNIYRNYCKNRLTDTEFGEYKHDKLETGEVDIGLLEKRILERTDKSKSYIRNVIHSIKQEINDSKEIDNYFEQFLKVLWGEKSINEFNIGLFLEFLKKEQNEDINQVVKLRWQAIQFYWIDDLNTALNYLNDALILAKEKDLPSWFIQDILIDLRNIQNLKGQLENKFFIESDAQKELNSMSQGLFYPLIDKYEKYLYQEINKENSKNRTKSPYSVRLGNNLDVYVKYLNNIYVIAAFNGSLTQMLLLKNRIKDVAFQLCEEYEDWEFRVLLLKMSMVIDDSKQTERYISYYNNVMGKMNSKDANEIYKFTDSIPIKTERLKSKFQVFKHLGYFFSDDDYDLILSNLIEETYDWIEKEDRVVLLGNIIISSIQENKCRINSNIIVEVCIKILNKKMYRFYDNIFDLLETLELKEVRNELLDSLLKEYICIILNKEVASKTNRLLNAVISFRKQKKEGTEKIDQIVQESMNESDIETYFLETTNKNDDIYVMKYIQEIKNNIKRQGENGKYSIKAYDSYIIIKNILEENHEIVDVKILDEIVNVCVDSLIVKNLTFLEKISAIQLIIYIKLNFTKIDYNYEDLYDILLENEQTLFVAVSDIIQKYSEITLKFNYIMLQIHLKKLNIGDLINILLEVNNEEEFEKIQCLHSIINAFNKEFFEQIDYNIQNIFTQFVLNMKNDNNQNIRYLVVKAILEMITTENKSYMLTELSKSMDYDNVFIKNLIINNFNKLSDIDSDITALMIKKAKVDNHYFVREKAKKYIEKNTI</sequence>
<dbReference type="EMBL" id="LFVU01000003">
    <property type="protein sequence ID" value="KMT22967.1"/>
    <property type="molecule type" value="Genomic_DNA"/>
</dbReference>
<evidence type="ECO:0000313" key="1">
    <source>
        <dbReference type="EMBL" id="KMT22967.1"/>
    </source>
</evidence>
<reference evidence="1 2" key="1">
    <citation type="submission" date="2015-06" db="EMBL/GenBank/DDBJ databases">
        <title>Draft genome sequence of the purine-degrading Clostridium cylindrosporum HC-1 (DSM 605).</title>
        <authorList>
            <person name="Poehlein A."/>
            <person name="Schiel-Bengelsdorf B."/>
            <person name="Bengelsdorf F."/>
            <person name="Daniel R."/>
            <person name="Duerre P."/>
        </authorList>
    </citation>
    <scope>NUCLEOTIDE SEQUENCE [LARGE SCALE GENOMIC DNA]</scope>
    <source>
        <strain evidence="1 2">DSM 605</strain>
    </source>
</reference>
<accession>A0A0J8DAT8</accession>
<comment type="caution">
    <text evidence="1">The sequence shown here is derived from an EMBL/GenBank/DDBJ whole genome shotgun (WGS) entry which is preliminary data.</text>
</comment>
<keyword evidence="2" id="KW-1185">Reference proteome</keyword>
<organism evidence="1 2">
    <name type="scientific">Clostridium cylindrosporum DSM 605</name>
    <dbReference type="NCBI Taxonomy" id="1121307"/>
    <lineage>
        <taxon>Bacteria</taxon>
        <taxon>Bacillati</taxon>
        <taxon>Bacillota</taxon>
        <taxon>Clostridia</taxon>
        <taxon>Eubacteriales</taxon>
        <taxon>Clostridiaceae</taxon>
        <taxon>Clostridium</taxon>
    </lineage>
</organism>